<protein>
    <submittedName>
        <fullName evidence="5">GuaB3 family IMP dehydrogenase-related protein</fullName>
    </submittedName>
</protein>
<evidence type="ECO:0000256" key="1">
    <source>
        <dbReference type="ARBA" id="ARBA00005502"/>
    </source>
</evidence>
<dbReference type="InterPro" id="IPR001093">
    <property type="entry name" value="IMP_DH_GMPRt"/>
</dbReference>
<gene>
    <name evidence="5" type="ORF">COX18_01895</name>
</gene>
<feature type="domain" description="IMP dehydrogenase/GMP reductase" evidence="4">
    <location>
        <begin position="15"/>
        <end position="296"/>
    </location>
</feature>
<dbReference type="SUPFAM" id="SSF51412">
    <property type="entry name" value="Inosine monophosphate dehydrogenase (IMPDH)"/>
    <property type="match status" value="1"/>
</dbReference>
<dbReference type="InterPro" id="IPR005992">
    <property type="entry name" value="IMP_DH-rel2"/>
</dbReference>
<reference evidence="5 6" key="1">
    <citation type="submission" date="2017-09" db="EMBL/GenBank/DDBJ databases">
        <title>Depth-based differentiation of microbial function through sediment-hosted aquifers and enrichment of novel symbionts in the deep terrestrial subsurface.</title>
        <authorList>
            <person name="Probst A.J."/>
            <person name="Ladd B."/>
            <person name="Jarett J.K."/>
            <person name="Geller-Mcgrath D.E."/>
            <person name="Sieber C.M."/>
            <person name="Emerson J.B."/>
            <person name="Anantharaman K."/>
            <person name="Thomas B.C."/>
            <person name="Malmstrom R."/>
            <person name="Stieglmeier M."/>
            <person name="Klingl A."/>
            <person name="Woyke T."/>
            <person name="Ryan C.M."/>
            <person name="Banfield J.F."/>
        </authorList>
    </citation>
    <scope>NUCLEOTIDE SEQUENCE [LARGE SCALE GENOMIC DNA]</scope>
    <source>
        <strain evidence="5">CG23_combo_of_CG06-09_8_20_14_all_40_23</strain>
    </source>
</reference>
<dbReference type="CDD" id="cd00381">
    <property type="entry name" value="IMPDH"/>
    <property type="match status" value="1"/>
</dbReference>
<name>A0A2H0A961_9BACT</name>
<dbReference type="InterPro" id="IPR013785">
    <property type="entry name" value="Aldolase_TIM"/>
</dbReference>
<keyword evidence="2" id="KW-0560">Oxidoreductase</keyword>
<dbReference type="AlphaFoldDB" id="A0A2H0A961"/>
<evidence type="ECO:0000259" key="4">
    <source>
        <dbReference type="Pfam" id="PF00478"/>
    </source>
</evidence>
<organism evidence="5 6">
    <name type="scientific">Candidatus Desantisbacteria bacterium CG23_combo_of_CG06-09_8_20_14_all_40_23</name>
    <dbReference type="NCBI Taxonomy" id="1974550"/>
    <lineage>
        <taxon>Bacteria</taxon>
        <taxon>Candidatus Desantisiibacteriota</taxon>
    </lineage>
</organism>
<sequence length="376" mass="39723">MGAWIGRGRKARTCYGFDDIAIVPGCVSIDPEDVDTTWMLGNLKFDIPILASAMDGVVDVHFAIAMSRLGGVAVLNLEGIQTRYDDPSEALANIVKVSPDEATNVLQKIYEEPVKKELVIKRIKEIKDGGGVAAVSIIPQRIAEFGPIAQEAGADILVIQATVVTAKFISKANPSLDFKELKKKISIPVIVGNCVTYESALELMETGIDGLLVGVGPGSACTTRGVLGIGVPQVSATVDCAAARDFYYKQTGRYVSIITDGGMSVGGDVCKAFASGADAVMIGSAFAKTEESPGKGYHWGMATPHRNLPRGTRIFVGTTSTLETILYGPAHLDDGSQNLVGALRTAMGVCGADTVRQMQLVELVIAPSIKTEGKIF</sequence>
<dbReference type="InterPro" id="IPR005990">
    <property type="entry name" value="IMP_DH"/>
</dbReference>
<dbReference type="NCBIfam" id="TIGR01304">
    <property type="entry name" value="IMP_DH_rel_2"/>
    <property type="match status" value="1"/>
</dbReference>
<evidence type="ECO:0000313" key="6">
    <source>
        <dbReference type="Proteomes" id="UP000231067"/>
    </source>
</evidence>
<evidence type="ECO:0000256" key="2">
    <source>
        <dbReference type="ARBA" id="ARBA00023002"/>
    </source>
</evidence>
<evidence type="ECO:0000313" key="5">
    <source>
        <dbReference type="EMBL" id="PIP41956.1"/>
    </source>
</evidence>
<keyword evidence="3" id="KW-0520">NAD</keyword>
<dbReference type="Pfam" id="PF00478">
    <property type="entry name" value="IMPDH"/>
    <property type="match status" value="1"/>
</dbReference>
<dbReference type="EMBL" id="PCSH01000030">
    <property type="protein sequence ID" value="PIP41956.1"/>
    <property type="molecule type" value="Genomic_DNA"/>
</dbReference>
<comment type="similarity">
    <text evidence="1">Belongs to the IMPDH/GMPR family.</text>
</comment>
<proteinExistence type="inferred from homology"/>
<dbReference type="Proteomes" id="UP000231067">
    <property type="component" value="Unassembled WGS sequence"/>
</dbReference>
<dbReference type="GO" id="GO:0006183">
    <property type="term" value="P:GTP biosynthetic process"/>
    <property type="evidence" value="ECO:0007669"/>
    <property type="project" value="TreeGrafter"/>
</dbReference>
<dbReference type="Gene3D" id="3.20.20.70">
    <property type="entry name" value="Aldolase class I"/>
    <property type="match status" value="1"/>
</dbReference>
<dbReference type="PANTHER" id="PTHR11911:SF85">
    <property type="entry name" value="INOSINE-5'-MONOPHOSPHATE DEHYDROGENASE"/>
    <property type="match status" value="1"/>
</dbReference>
<evidence type="ECO:0000256" key="3">
    <source>
        <dbReference type="ARBA" id="ARBA00023027"/>
    </source>
</evidence>
<dbReference type="GO" id="GO:0003938">
    <property type="term" value="F:IMP dehydrogenase activity"/>
    <property type="evidence" value="ECO:0007669"/>
    <property type="project" value="InterPro"/>
</dbReference>
<dbReference type="PANTHER" id="PTHR11911">
    <property type="entry name" value="INOSINE-5-MONOPHOSPHATE DEHYDROGENASE RELATED"/>
    <property type="match status" value="1"/>
</dbReference>
<accession>A0A2H0A961</accession>
<dbReference type="SMART" id="SM01240">
    <property type="entry name" value="IMPDH"/>
    <property type="match status" value="1"/>
</dbReference>
<comment type="caution">
    <text evidence="5">The sequence shown here is derived from an EMBL/GenBank/DDBJ whole genome shotgun (WGS) entry which is preliminary data.</text>
</comment>
<feature type="non-terminal residue" evidence="5">
    <location>
        <position position="376"/>
    </location>
</feature>